<proteinExistence type="predicted"/>
<protein>
    <submittedName>
        <fullName evidence="2">Uncharacterized protein</fullName>
    </submittedName>
</protein>
<dbReference type="Proteomes" id="UP000031186">
    <property type="component" value="Unassembled WGS sequence"/>
</dbReference>
<dbReference type="HOGENOM" id="CLU_1050023_0_0_1"/>
<keyword evidence="3" id="KW-1185">Reference proteome</keyword>
<evidence type="ECO:0000313" key="3">
    <source>
        <dbReference type="Proteomes" id="UP000031186"/>
    </source>
</evidence>
<evidence type="ECO:0000313" key="2">
    <source>
        <dbReference type="EMBL" id="KID71446.1"/>
    </source>
</evidence>
<dbReference type="AlphaFoldDB" id="A0A0B4G0G1"/>
<feature type="region of interest" description="Disordered" evidence="1">
    <location>
        <begin position="221"/>
        <end position="244"/>
    </location>
</feature>
<name>A0A0B4G0G1_METAF</name>
<feature type="non-terminal residue" evidence="2">
    <location>
        <position position="1"/>
    </location>
</feature>
<evidence type="ECO:0000256" key="1">
    <source>
        <dbReference type="SAM" id="MobiDB-lite"/>
    </source>
</evidence>
<dbReference type="OrthoDB" id="4940277at2759"/>
<dbReference type="VEuPathDB" id="FungiDB:MAN_01045"/>
<accession>A0A0B4G0G1</accession>
<organism evidence="2 3">
    <name type="scientific">Metarhizium anisopliae (strain ARSEF 549)</name>
    <dbReference type="NCBI Taxonomy" id="3151832"/>
    <lineage>
        <taxon>Eukaryota</taxon>
        <taxon>Fungi</taxon>
        <taxon>Dikarya</taxon>
        <taxon>Ascomycota</taxon>
        <taxon>Pezizomycotina</taxon>
        <taxon>Sordariomycetes</taxon>
        <taxon>Hypocreomycetidae</taxon>
        <taxon>Hypocreales</taxon>
        <taxon>Clavicipitaceae</taxon>
        <taxon>Metarhizium</taxon>
    </lineage>
</organism>
<reference evidence="2 3" key="1">
    <citation type="journal article" date="2014" name="Proc. Natl. Acad. Sci. U.S.A.">
        <title>Trajectory and genomic determinants of fungal-pathogen speciation and host adaptation.</title>
        <authorList>
            <person name="Hu X."/>
            <person name="Xiao G."/>
            <person name="Zheng P."/>
            <person name="Shang Y."/>
            <person name="Su Y."/>
            <person name="Zhang X."/>
            <person name="Liu X."/>
            <person name="Zhan S."/>
            <person name="St Leger R.J."/>
            <person name="Wang C."/>
        </authorList>
    </citation>
    <scope>NUCLEOTIDE SEQUENCE [LARGE SCALE GENOMIC DNA]</scope>
    <source>
        <strain evidence="2 3">ARSEF 549</strain>
    </source>
</reference>
<comment type="caution">
    <text evidence="2">The sequence shown here is derived from an EMBL/GenBank/DDBJ whole genome shotgun (WGS) entry which is preliminary data.</text>
</comment>
<dbReference type="EMBL" id="AZNF01000001">
    <property type="protein sequence ID" value="KID71446.1"/>
    <property type="molecule type" value="Genomic_DNA"/>
</dbReference>
<sequence>MEELRCAAVISNLEGIKDVPFWIDDVAKPVSLPSLDRRVGRLEAAVGITPPPPVTEPSWNGLVWRIWRLRNRMPKDAIREFDTESQVAGADFRSMMPNAAEISLQDVGNALASIKMPGGRIPFAPEFDDADLSLSYVLQRLCHMAGRKNLYLDAVPVGLVDVYVLAVRLSLYVEAGGARKTTCPPLWPRPAASVPARPAKPCCDCCGCYCHNNKVVPMPPPPGRRWTRTRTRRGSEASSASEREVPRKRRGWLARLCFWRKSVGDYESITSRGSSTIVD</sequence>
<gene>
    <name evidence="2" type="ORF">MAN_01045</name>
</gene>